<dbReference type="AlphaFoldDB" id="A0AAW2ZQP9"/>
<dbReference type="InterPro" id="IPR051834">
    <property type="entry name" value="RING_finger_E3_ligase"/>
</dbReference>
<dbReference type="GO" id="GO:0008270">
    <property type="term" value="F:zinc ion binding"/>
    <property type="evidence" value="ECO:0007669"/>
    <property type="project" value="UniProtKB-KW"/>
</dbReference>
<dbReference type="PANTHER" id="PTHR45931">
    <property type="entry name" value="SI:CH211-59O9.10"/>
    <property type="match status" value="1"/>
</dbReference>
<evidence type="ECO:0000313" key="8">
    <source>
        <dbReference type="Proteomes" id="UP001431209"/>
    </source>
</evidence>
<evidence type="ECO:0000259" key="6">
    <source>
        <dbReference type="PROSITE" id="PS50089"/>
    </source>
</evidence>
<dbReference type="GO" id="GO:0005634">
    <property type="term" value="C:nucleus"/>
    <property type="evidence" value="ECO:0007669"/>
    <property type="project" value="TreeGrafter"/>
</dbReference>
<dbReference type="Gene3D" id="3.30.40.10">
    <property type="entry name" value="Zinc/RING finger domain, C3HC4 (zinc finger)"/>
    <property type="match status" value="1"/>
</dbReference>
<keyword evidence="2 4" id="KW-0863">Zinc-finger</keyword>
<sequence>MFDYLRRLFGLTSEEENREYERQQQESRENQSVFWSAAELIVRYGPAVQSFLTNLAEAIQEQERQVQEHEREIRRQSRQRNIHSMSGLPVITGNPYLDQFIMMSNGPQFVEHATGHFGPIHFNIQTGEQPGQQSSPFNLPTMEEILTAAFQQAQQTNSNPTDQSAIHSLPIVRMTPDRLEYKHKLNESADSEACSVCIEDYELEEQLIQLPCEHIFHKHCIVPWIKEHNTCPTCRYELPLSDPEAERERVKRMNERFTPQGLQIMNISGQDNSVFDLLDQVKIEYNKAKEQGDKSRANDYTTRLNQLDAQLEQSMFKLDGMNNVQQESVKHQRRSEILKIQFLQSRIDETKKSIEEWVGDSK</sequence>
<evidence type="ECO:0000256" key="4">
    <source>
        <dbReference type="PROSITE-ProRule" id="PRU00175"/>
    </source>
</evidence>
<proteinExistence type="predicted"/>
<evidence type="ECO:0000256" key="1">
    <source>
        <dbReference type="ARBA" id="ARBA00022723"/>
    </source>
</evidence>
<comment type="caution">
    <text evidence="7">The sequence shown here is derived from an EMBL/GenBank/DDBJ whole genome shotgun (WGS) entry which is preliminary data.</text>
</comment>
<dbReference type="PANTHER" id="PTHR45931:SF3">
    <property type="entry name" value="RING ZINC FINGER-CONTAINING PROTEIN"/>
    <property type="match status" value="1"/>
</dbReference>
<evidence type="ECO:0000256" key="2">
    <source>
        <dbReference type="ARBA" id="ARBA00022771"/>
    </source>
</evidence>
<evidence type="ECO:0000313" key="7">
    <source>
        <dbReference type="EMBL" id="KAL0491739.1"/>
    </source>
</evidence>
<dbReference type="GO" id="GO:0006511">
    <property type="term" value="P:ubiquitin-dependent protein catabolic process"/>
    <property type="evidence" value="ECO:0007669"/>
    <property type="project" value="TreeGrafter"/>
</dbReference>
<keyword evidence="1" id="KW-0479">Metal-binding</keyword>
<keyword evidence="3" id="KW-0862">Zinc</keyword>
<dbReference type="SUPFAM" id="SSF57850">
    <property type="entry name" value="RING/U-box"/>
    <property type="match status" value="1"/>
</dbReference>
<organism evidence="7 8">
    <name type="scientific">Acrasis kona</name>
    <dbReference type="NCBI Taxonomy" id="1008807"/>
    <lineage>
        <taxon>Eukaryota</taxon>
        <taxon>Discoba</taxon>
        <taxon>Heterolobosea</taxon>
        <taxon>Tetramitia</taxon>
        <taxon>Eutetramitia</taxon>
        <taxon>Acrasidae</taxon>
        <taxon>Acrasis</taxon>
    </lineage>
</organism>
<keyword evidence="5" id="KW-0175">Coiled coil</keyword>
<dbReference type="GO" id="GO:0061630">
    <property type="term" value="F:ubiquitin protein ligase activity"/>
    <property type="evidence" value="ECO:0007669"/>
    <property type="project" value="TreeGrafter"/>
</dbReference>
<protein>
    <submittedName>
        <fullName evidence="7">RNG1L</fullName>
    </submittedName>
</protein>
<dbReference type="CDD" id="cd16454">
    <property type="entry name" value="RING-H2_PA-TM-RING"/>
    <property type="match status" value="1"/>
</dbReference>
<reference evidence="7 8" key="1">
    <citation type="submission" date="2024-03" db="EMBL/GenBank/DDBJ databases">
        <title>The Acrasis kona genome and developmental transcriptomes reveal deep origins of eukaryotic multicellular pathways.</title>
        <authorList>
            <person name="Sheikh S."/>
            <person name="Fu C.-J."/>
            <person name="Brown M.W."/>
            <person name="Baldauf S.L."/>
        </authorList>
    </citation>
    <scope>NUCLEOTIDE SEQUENCE [LARGE SCALE GENOMIC DNA]</scope>
    <source>
        <strain evidence="7 8">ATCC MYA-3509</strain>
    </source>
</reference>
<dbReference type="PROSITE" id="PS50089">
    <property type="entry name" value="ZF_RING_2"/>
    <property type="match status" value="1"/>
</dbReference>
<dbReference type="Pfam" id="PF02179">
    <property type="entry name" value="BAG"/>
    <property type="match status" value="1"/>
</dbReference>
<dbReference type="InterPro" id="IPR013083">
    <property type="entry name" value="Znf_RING/FYVE/PHD"/>
</dbReference>
<dbReference type="Proteomes" id="UP001431209">
    <property type="component" value="Unassembled WGS sequence"/>
</dbReference>
<dbReference type="InterPro" id="IPR001841">
    <property type="entry name" value="Znf_RING"/>
</dbReference>
<dbReference type="Pfam" id="PF13639">
    <property type="entry name" value="zf-RING_2"/>
    <property type="match status" value="1"/>
</dbReference>
<dbReference type="EMBL" id="JAOPGA020001853">
    <property type="protein sequence ID" value="KAL0491739.1"/>
    <property type="molecule type" value="Genomic_DNA"/>
</dbReference>
<evidence type="ECO:0000256" key="3">
    <source>
        <dbReference type="ARBA" id="ARBA00022833"/>
    </source>
</evidence>
<keyword evidence="8" id="KW-1185">Reference proteome</keyword>
<feature type="coiled-coil region" evidence="5">
    <location>
        <begin position="52"/>
        <end position="79"/>
    </location>
</feature>
<dbReference type="GO" id="GO:0051087">
    <property type="term" value="F:protein-folding chaperone binding"/>
    <property type="evidence" value="ECO:0007669"/>
    <property type="project" value="InterPro"/>
</dbReference>
<feature type="domain" description="RING-type" evidence="6">
    <location>
        <begin position="194"/>
        <end position="235"/>
    </location>
</feature>
<dbReference type="Gene3D" id="1.20.58.120">
    <property type="entry name" value="BAG domain"/>
    <property type="match status" value="1"/>
</dbReference>
<dbReference type="SMART" id="SM00184">
    <property type="entry name" value="RING"/>
    <property type="match status" value="1"/>
</dbReference>
<name>A0AAW2ZQP9_9EUKA</name>
<gene>
    <name evidence="7" type="ORF">AKO1_000637</name>
</gene>
<evidence type="ECO:0000256" key="5">
    <source>
        <dbReference type="SAM" id="Coils"/>
    </source>
</evidence>
<dbReference type="SUPFAM" id="SSF63491">
    <property type="entry name" value="BAG domain"/>
    <property type="match status" value="1"/>
</dbReference>
<dbReference type="InterPro" id="IPR036533">
    <property type="entry name" value="BAG_dom_sf"/>
</dbReference>
<accession>A0AAW2ZQP9</accession>
<dbReference type="InterPro" id="IPR003103">
    <property type="entry name" value="BAG_domain"/>
</dbReference>